<dbReference type="Pfam" id="PF00581">
    <property type="entry name" value="Rhodanese"/>
    <property type="match status" value="3"/>
</dbReference>
<feature type="domain" description="Rhodanese" evidence="2">
    <location>
        <begin position="324"/>
        <end position="407"/>
    </location>
</feature>
<evidence type="ECO:0000256" key="1">
    <source>
        <dbReference type="SAM" id="SignalP"/>
    </source>
</evidence>
<dbReference type="PROSITE" id="PS51257">
    <property type="entry name" value="PROKAR_LIPOPROTEIN"/>
    <property type="match status" value="1"/>
</dbReference>
<feature type="signal peptide" evidence="1">
    <location>
        <begin position="1"/>
        <end position="24"/>
    </location>
</feature>
<sequence precursor="true">MKFKKILALFMACVVLALFGCAGAEKQQVAKPEAKQETKQEANQSGESKGKTVKQIVEEAKFQIVDYDYVKGKLGDKLRKFNQLVVIDARPELKYDSGHIPSAINIPDTKFDKFYPQLEQFKVTKDTEIIVYCGGYDCIKSYNVAKLLRDKGYTNLKIYLAGDPEYATKSFFEISTPYAQKLHKEGVLFIDARPENVYKKGTIPGAINIPDTKFSINQEPYLKLLPEDKNTKMVVFCGGYACIKSHIVADILYDKGYKNVMVYSAGEPEWKEKGLPIVIPGQEAAQVKKEEAKQEVKADTGAIKPGKDEGTVDKEFFKTLIDSRPDNIVIIDVRTPAEFQNAHVKGAINIPVDDIYKKGCDSIVSRLPKDKNIIFMCATGARAGEMWFGLKDDCKYDMKNIYFLDAKVDYSSGNCVIK</sequence>
<dbReference type="SMART" id="SM00450">
    <property type="entry name" value="RHOD"/>
    <property type="match status" value="3"/>
</dbReference>
<dbReference type="CDD" id="cd00158">
    <property type="entry name" value="RHOD"/>
    <property type="match status" value="3"/>
</dbReference>
<dbReference type="EMBL" id="CP002347">
    <property type="protein sequence ID" value="ADR18757.1"/>
    <property type="molecule type" value="Genomic_DNA"/>
</dbReference>
<feature type="domain" description="Rhodanese" evidence="2">
    <location>
        <begin position="80"/>
        <end position="166"/>
    </location>
</feature>
<feature type="chain" id="PRO_5003187880" evidence="1">
    <location>
        <begin position="25"/>
        <end position="418"/>
    </location>
</feature>
<dbReference type="InterPro" id="IPR050229">
    <property type="entry name" value="GlpE_sulfurtransferase"/>
</dbReference>
<protein>
    <submittedName>
        <fullName evidence="3">Rhodanese domain protein</fullName>
    </submittedName>
</protein>
<accession>E4TH63</accession>
<gene>
    <name evidence="3" type="ordered locus">Calni_0846</name>
</gene>
<dbReference type="Gene3D" id="3.40.250.10">
    <property type="entry name" value="Rhodanese-like domain"/>
    <property type="match status" value="3"/>
</dbReference>
<evidence type="ECO:0000259" key="2">
    <source>
        <dbReference type="PROSITE" id="PS50206"/>
    </source>
</evidence>
<dbReference type="eggNOG" id="COG2897">
    <property type="taxonomic scope" value="Bacteria"/>
</dbReference>
<reference evidence="3 4" key="2">
    <citation type="journal article" date="2011" name="Stand. Genomic Sci.">
        <title>Complete genome sequence of Calditerrivibrio nitroreducens type strain (Yu37-1).</title>
        <authorList>
            <person name="Pitluck S."/>
            <person name="Sikorski J."/>
            <person name="Zeytun A."/>
            <person name="Lapidus A."/>
            <person name="Nolan M."/>
            <person name="Lucas S."/>
            <person name="Hammon N."/>
            <person name="Deshpande S."/>
            <person name="Cheng J.F."/>
            <person name="Tapia R."/>
            <person name="Han C."/>
            <person name="Goodwin L."/>
            <person name="Liolios K."/>
            <person name="Pagani I."/>
            <person name="Ivanova N."/>
            <person name="Mavromatis K."/>
            <person name="Pati A."/>
            <person name="Chen A."/>
            <person name="Palaniappan K."/>
            <person name="Hauser L."/>
            <person name="Chang Y.J."/>
            <person name="Jeffries C.D."/>
            <person name="Detter J.C."/>
            <person name="Brambilla E."/>
            <person name="Djao O.D."/>
            <person name="Rohde M."/>
            <person name="Spring S."/>
            <person name="Goker M."/>
            <person name="Woyke T."/>
            <person name="Bristow J."/>
            <person name="Eisen J.A."/>
            <person name="Markowitz V."/>
            <person name="Hugenholtz P."/>
            <person name="Kyrpides N.C."/>
            <person name="Klenk H.P."/>
            <person name="Land M."/>
        </authorList>
    </citation>
    <scope>NUCLEOTIDE SEQUENCE [LARGE SCALE GENOMIC DNA]</scope>
    <source>
        <strain evidence="4">DSM 19672 / NBRC 101217 / Yu37-1</strain>
    </source>
</reference>
<organism evidence="3 4">
    <name type="scientific">Calditerrivibrio nitroreducens (strain DSM 19672 / NBRC 101217 / Yu37-1)</name>
    <dbReference type="NCBI Taxonomy" id="768670"/>
    <lineage>
        <taxon>Bacteria</taxon>
        <taxon>Pseudomonadati</taxon>
        <taxon>Deferribacterota</taxon>
        <taxon>Deferribacteres</taxon>
        <taxon>Deferribacterales</taxon>
        <taxon>Calditerrivibrionaceae</taxon>
    </lineage>
</organism>
<dbReference type="SUPFAM" id="SSF52821">
    <property type="entry name" value="Rhodanese/Cell cycle control phosphatase"/>
    <property type="match status" value="3"/>
</dbReference>
<reference key="1">
    <citation type="submission" date="2010-11" db="EMBL/GenBank/DDBJ databases">
        <title>The complete genome of chromosome of Calditerrivibrio nitroreducens DSM 19672.</title>
        <authorList>
            <consortium name="US DOE Joint Genome Institute (JGI-PGF)"/>
            <person name="Lucas S."/>
            <person name="Copeland A."/>
            <person name="Lapidus A."/>
            <person name="Bruce D."/>
            <person name="Goodwin L."/>
            <person name="Pitluck S."/>
            <person name="Kyrpides N."/>
            <person name="Mavromatis K."/>
            <person name="Ivanova N."/>
            <person name="Mikhailova N."/>
            <person name="Zeytun A."/>
            <person name="Brettin T."/>
            <person name="Detter J.C."/>
            <person name="Tapia R."/>
            <person name="Han C."/>
            <person name="Land M."/>
            <person name="Hauser L."/>
            <person name="Markowitz V."/>
            <person name="Cheng J.-F."/>
            <person name="Hugenholtz P."/>
            <person name="Woyke T."/>
            <person name="Wu D."/>
            <person name="Spring S."/>
            <person name="Schroeder M."/>
            <person name="Brambilla E."/>
            <person name="Klenk H.-P."/>
            <person name="Eisen J.A."/>
        </authorList>
    </citation>
    <scope>NUCLEOTIDE SEQUENCE [LARGE SCALE GENOMIC DNA]</scope>
    <source>
        <strain>DSM 19672</strain>
    </source>
</reference>
<keyword evidence="4" id="KW-1185">Reference proteome</keyword>
<dbReference type="Proteomes" id="UP000007039">
    <property type="component" value="Chromosome"/>
</dbReference>
<dbReference type="OrthoDB" id="9776795at2"/>
<dbReference type="PANTHER" id="PTHR43031">
    <property type="entry name" value="FAD-DEPENDENT OXIDOREDUCTASE"/>
    <property type="match status" value="1"/>
</dbReference>
<dbReference type="eggNOG" id="COG0607">
    <property type="taxonomic scope" value="Bacteria"/>
</dbReference>
<dbReference type="HOGENOM" id="CLU_047687_0_0_0"/>
<dbReference type="InterPro" id="IPR036873">
    <property type="entry name" value="Rhodanese-like_dom_sf"/>
</dbReference>
<dbReference type="PANTHER" id="PTHR43031:SF1">
    <property type="entry name" value="PYRIDINE NUCLEOTIDE-DISULPHIDE OXIDOREDUCTASE"/>
    <property type="match status" value="1"/>
</dbReference>
<dbReference type="KEGG" id="cni:Calni_0846"/>
<feature type="domain" description="Rhodanese" evidence="2">
    <location>
        <begin position="183"/>
        <end position="279"/>
    </location>
</feature>
<dbReference type="RefSeq" id="WP_013450970.1">
    <property type="nucleotide sequence ID" value="NC_014758.1"/>
</dbReference>
<evidence type="ECO:0000313" key="3">
    <source>
        <dbReference type="EMBL" id="ADR18757.1"/>
    </source>
</evidence>
<dbReference type="PROSITE" id="PS50206">
    <property type="entry name" value="RHODANESE_3"/>
    <property type="match status" value="3"/>
</dbReference>
<evidence type="ECO:0000313" key="4">
    <source>
        <dbReference type="Proteomes" id="UP000007039"/>
    </source>
</evidence>
<proteinExistence type="predicted"/>
<keyword evidence="1" id="KW-0732">Signal</keyword>
<dbReference type="STRING" id="768670.Calni_0846"/>
<name>E4TH63_CALNY</name>
<dbReference type="AlphaFoldDB" id="E4TH63"/>
<dbReference type="InterPro" id="IPR001763">
    <property type="entry name" value="Rhodanese-like_dom"/>
</dbReference>